<evidence type="ECO:0000259" key="8">
    <source>
        <dbReference type="Pfam" id="PF06414"/>
    </source>
</evidence>
<sequence length="636" mass="69896">MTDDSYDVDTETLKALFDSDVKDFVFGEVEASGTSSPTKTPSTVVLLGGQLAAGKSTAMRTITTRHKGIVEIQPDEFRRYHPKFKKIMAERPHDMPRLTAQAMRAWTDLCEKYAYQQGHSLVIEGTFIKAGKPLGIAERLATEPEPGTAPHKLHKGFSSEVVALAVNDMRSRIDLVGRYLAQPPGEGRWSGTEPHDLAYDNLPGTLDTLEASPAVKRIIITDRSGDHLYDNVRDPGTGDWRGDPRRASEALRSIRNEGRVPFDQSEAQQWLSSYWKHAQKLLEREELNATTAPTMLRLHQDADRVASVAYTHDPAALEQHTRWQAVQKTVFTAARRGAPNADLPRTPADFYAADTAKQTEFIAAMGTSNAIDDPGSDEGEAPSAVFLIAQPGAEESLRGSAAADRERDTGAIVHTTPQDPQATAATMRAYQDAGFRVEAVLMGVPKVGGDQETAWRDHERATTKDPELAAIGSSADRSYEDVEEIAALIDRDHLADRVRLFRRGEAAPRYENTLGSSGRWSTAPALHEALVSGRETWTEGDITDFLTKQNSMKNQRDPEVKAALGPDWPDRLADLDSRAEPAIGAGRMRTNEALRVANLMQGRASLAQKPAPPAGRKPPPEHFRDQRRDPGPELGR</sequence>
<evidence type="ECO:0000256" key="1">
    <source>
        <dbReference type="ARBA" id="ARBA00009104"/>
    </source>
</evidence>
<keyword evidence="3" id="KW-0547">Nucleotide-binding</keyword>
<name>A0ABV8FNT9_9ACTN</name>
<organism evidence="9 10">
    <name type="scientific">Nocardiopsis sediminis</name>
    <dbReference type="NCBI Taxonomy" id="1778267"/>
    <lineage>
        <taxon>Bacteria</taxon>
        <taxon>Bacillati</taxon>
        <taxon>Actinomycetota</taxon>
        <taxon>Actinomycetes</taxon>
        <taxon>Streptosporangiales</taxon>
        <taxon>Nocardiopsidaceae</taxon>
        <taxon>Nocardiopsis</taxon>
    </lineage>
</organism>
<evidence type="ECO:0000256" key="4">
    <source>
        <dbReference type="ARBA" id="ARBA00022840"/>
    </source>
</evidence>
<feature type="region of interest" description="Disordered" evidence="7">
    <location>
        <begin position="599"/>
        <end position="636"/>
    </location>
</feature>
<evidence type="ECO:0000256" key="6">
    <source>
        <dbReference type="ARBA" id="ARBA00048178"/>
    </source>
</evidence>
<dbReference type="Pfam" id="PF06414">
    <property type="entry name" value="Zeta_toxin"/>
    <property type="match status" value="1"/>
</dbReference>
<evidence type="ECO:0000313" key="9">
    <source>
        <dbReference type="EMBL" id="MFC3997084.1"/>
    </source>
</evidence>
<evidence type="ECO:0000313" key="10">
    <source>
        <dbReference type="Proteomes" id="UP001595847"/>
    </source>
</evidence>
<proteinExistence type="inferred from homology"/>
<comment type="similarity">
    <text evidence="1">Belongs to the zeta toxin family.</text>
</comment>
<dbReference type="RefSeq" id="WP_378533732.1">
    <property type="nucleotide sequence ID" value="NZ_JBHSBH010000009.1"/>
</dbReference>
<dbReference type="InterPro" id="IPR010488">
    <property type="entry name" value="Zeta_toxin_domain"/>
</dbReference>
<dbReference type="InterPro" id="IPR027417">
    <property type="entry name" value="P-loop_NTPase"/>
</dbReference>
<evidence type="ECO:0000256" key="7">
    <source>
        <dbReference type="SAM" id="MobiDB-lite"/>
    </source>
</evidence>
<dbReference type="Proteomes" id="UP001595847">
    <property type="component" value="Unassembled WGS sequence"/>
</dbReference>
<dbReference type="EC" id="2.7.1.176" evidence="2"/>
<gene>
    <name evidence="9" type="ORF">ACFOVU_14220</name>
</gene>
<keyword evidence="10" id="KW-1185">Reference proteome</keyword>
<protein>
    <recommendedName>
        <fullName evidence="5">UDP-N-acetylglucosamine kinase</fullName>
        <ecNumber evidence="2">2.7.1.176</ecNumber>
    </recommendedName>
    <alternativeName>
        <fullName evidence="5">UDP-N-acetylglucosamine kinase</fullName>
    </alternativeName>
</protein>
<dbReference type="EMBL" id="JBHSBH010000009">
    <property type="protein sequence ID" value="MFC3997084.1"/>
    <property type="molecule type" value="Genomic_DNA"/>
</dbReference>
<evidence type="ECO:0000256" key="3">
    <source>
        <dbReference type="ARBA" id="ARBA00022741"/>
    </source>
</evidence>
<reference evidence="10" key="1">
    <citation type="journal article" date="2019" name="Int. J. Syst. Evol. Microbiol.">
        <title>The Global Catalogue of Microorganisms (GCM) 10K type strain sequencing project: providing services to taxonomists for standard genome sequencing and annotation.</title>
        <authorList>
            <consortium name="The Broad Institute Genomics Platform"/>
            <consortium name="The Broad Institute Genome Sequencing Center for Infectious Disease"/>
            <person name="Wu L."/>
            <person name="Ma J."/>
        </authorList>
    </citation>
    <scope>NUCLEOTIDE SEQUENCE [LARGE SCALE GENOMIC DNA]</scope>
    <source>
        <strain evidence="10">TBRC 1826</strain>
    </source>
</reference>
<accession>A0ABV8FNT9</accession>
<feature type="domain" description="Zeta toxin" evidence="8">
    <location>
        <begin position="40"/>
        <end position="231"/>
    </location>
</feature>
<dbReference type="Gene3D" id="3.40.50.300">
    <property type="entry name" value="P-loop containing nucleotide triphosphate hydrolases"/>
    <property type="match status" value="2"/>
</dbReference>
<feature type="region of interest" description="Disordered" evidence="7">
    <location>
        <begin position="549"/>
        <end position="573"/>
    </location>
</feature>
<keyword evidence="4" id="KW-0067">ATP-binding</keyword>
<feature type="compositionally biased region" description="Basic and acidic residues" evidence="7">
    <location>
        <begin position="618"/>
        <end position="636"/>
    </location>
</feature>
<evidence type="ECO:0000256" key="2">
    <source>
        <dbReference type="ARBA" id="ARBA00011963"/>
    </source>
</evidence>
<comment type="caution">
    <text evidence="9">The sequence shown here is derived from an EMBL/GenBank/DDBJ whole genome shotgun (WGS) entry which is preliminary data.</text>
</comment>
<comment type="catalytic activity">
    <reaction evidence="6">
        <text>UDP-N-acetyl-alpha-D-glucosamine + ATP = UDP-N-acetyl-alpha-D-glucosamine 3'-phosphate + ADP + H(+)</text>
        <dbReference type="Rhea" id="RHEA:32671"/>
        <dbReference type="ChEBI" id="CHEBI:15378"/>
        <dbReference type="ChEBI" id="CHEBI:30616"/>
        <dbReference type="ChEBI" id="CHEBI:57705"/>
        <dbReference type="ChEBI" id="CHEBI:64353"/>
        <dbReference type="ChEBI" id="CHEBI:456216"/>
        <dbReference type="EC" id="2.7.1.176"/>
    </reaction>
</comment>
<evidence type="ECO:0000256" key="5">
    <source>
        <dbReference type="ARBA" id="ARBA00032897"/>
    </source>
</evidence>